<comment type="caution">
    <text evidence="3">The sequence shown here is derived from an EMBL/GenBank/DDBJ whole genome shotgun (WGS) entry which is preliminary data.</text>
</comment>
<evidence type="ECO:0000259" key="2">
    <source>
        <dbReference type="Pfam" id="PF07985"/>
    </source>
</evidence>
<feature type="region of interest" description="Disordered" evidence="1">
    <location>
        <begin position="407"/>
        <end position="428"/>
    </location>
</feature>
<evidence type="ECO:0000313" key="4">
    <source>
        <dbReference type="Proteomes" id="UP000249619"/>
    </source>
</evidence>
<evidence type="ECO:0000256" key="1">
    <source>
        <dbReference type="SAM" id="MobiDB-lite"/>
    </source>
</evidence>
<reference evidence="4" key="1">
    <citation type="submission" date="2018-05" db="EMBL/GenBank/DDBJ databases">
        <title>Draft genome sequence of Stemphylium lycopersici strain CIDEFI 213.</title>
        <authorList>
            <person name="Medina R."/>
            <person name="Franco M.E.E."/>
            <person name="Lucentini C.G."/>
            <person name="Saparrat M.C.N."/>
            <person name="Balatti P.A."/>
        </authorList>
    </citation>
    <scope>NUCLEOTIDE SEQUENCE [LARGE SCALE GENOMIC DNA]</scope>
    <source>
        <strain evidence="4">CIDEFI 213</strain>
    </source>
</reference>
<organism evidence="3 4">
    <name type="scientific">Stemphylium lycopersici</name>
    <name type="common">Tomato gray leaf spot disease fungus</name>
    <name type="synonym">Thyrospora lycopersici</name>
    <dbReference type="NCBI Taxonomy" id="183478"/>
    <lineage>
        <taxon>Eukaryota</taxon>
        <taxon>Fungi</taxon>
        <taxon>Dikarya</taxon>
        <taxon>Ascomycota</taxon>
        <taxon>Pezizomycotina</taxon>
        <taxon>Dothideomycetes</taxon>
        <taxon>Pleosporomycetidae</taxon>
        <taxon>Pleosporales</taxon>
        <taxon>Pleosporineae</taxon>
        <taxon>Pleosporaceae</taxon>
        <taxon>Stemphylium</taxon>
    </lineage>
</organism>
<sequence>MVGFDGDYDSESLTGHVEVYVNAFEESLNGHPVFTRKVFENARQQLNSIGDHEHIELYDHEGRLHTIPAEDGVRPDHKNSILRYHSLHALADTKKHHVPCPDLASDGNGGIFGELKRFSRFPVYISHRAWSSHERYSSKKMLQIVSAYSQLWNQSVERKMLVESLHQLIFSVRISNIVCIGHGSLSSSTDSLVQHLAACTIAQELQMLYKEADGEFETTITITSHEPSYNRSDKEILSRLPIPISIQSDHASFLDCLNDSSLVMSISPEIPVKQIIADLSSEPAGKIPAALFVSNRAADDENSQIDPVRYTFSSNVCPLYCTNPETKRYTAMLELYTKIMDGQELFGAFYTEYEQRVLGEDTYSEKWEGDMEAAAELVVEHPLVECNMGIQNDYGIEVKEDADCSASQLHSGVHASEQDPQPEVDSVFRDADPTKDWSGFAWLRYTNLWARHE</sequence>
<feature type="domain" description="SRR1-like" evidence="2">
    <location>
        <begin position="172"/>
        <end position="324"/>
    </location>
</feature>
<dbReference type="Proteomes" id="UP000249619">
    <property type="component" value="Unassembled WGS sequence"/>
</dbReference>
<dbReference type="PANTHER" id="PTHR42080:SF1">
    <property type="entry name" value="SRR1-LIKE DOMAIN-CONTAINING PROTEIN"/>
    <property type="match status" value="1"/>
</dbReference>
<proteinExistence type="predicted"/>
<dbReference type="InterPro" id="IPR012942">
    <property type="entry name" value="SRR1-like"/>
</dbReference>
<dbReference type="PANTHER" id="PTHR42080">
    <property type="entry name" value="SRR1 DOMAIN-CONTAINING PROTEIN"/>
    <property type="match status" value="1"/>
</dbReference>
<dbReference type="EMBL" id="QGDH01000003">
    <property type="protein sequence ID" value="RAR16395.1"/>
    <property type="molecule type" value="Genomic_DNA"/>
</dbReference>
<dbReference type="Pfam" id="PF07985">
    <property type="entry name" value="SRR1"/>
    <property type="match status" value="1"/>
</dbReference>
<gene>
    <name evidence="3" type="ORF">DDE83_000268</name>
</gene>
<name>A0A364NGD2_STELY</name>
<evidence type="ECO:0000313" key="3">
    <source>
        <dbReference type="EMBL" id="RAR16395.1"/>
    </source>
</evidence>
<dbReference type="AlphaFoldDB" id="A0A364NGD2"/>
<accession>A0A364NGD2</accession>
<protein>
    <recommendedName>
        <fullName evidence="2">SRR1-like domain-containing protein</fullName>
    </recommendedName>
</protein>
<keyword evidence="4" id="KW-1185">Reference proteome</keyword>